<sequence>MSEAAAHAGSVTVEIFNATQQQQVIDTILYVQNVEFNVGISLEDQPDLLDIETHYVAPGGQFWVALAQDGRVVGTIGLQAKPNGIGILKKLFVLADYRGKQTQCAAKLFGALIAFARASGMVTIVLDTPSLATRSHAFYKANGFREIPQSEVPVKYDYPDRNSLFFRLHLS</sequence>
<dbReference type="PANTHER" id="PTHR13947:SF37">
    <property type="entry name" value="LD18367P"/>
    <property type="match status" value="1"/>
</dbReference>
<evidence type="ECO:0000256" key="1">
    <source>
        <dbReference type="ARBA" id="ARBA00022679"/>
    </source>
</evidence>
<dbReference type="AlphaFoldDB" id="A0A2N4TRN3"/>
<dbReference type="Pfam" id="PF00583">
    <property type="entry name" value="Acetyltransf_1"/>
    <property type="match status" value="1"/>
</dbReference>
<name>A0A2N4TRN3_RALPI</name>
<evidence type="ECO:0000313" key="3">
    <source>
        <dbReference type="EMBL" id="PLC42366.1"/>
    </source>
</evidence>
<dbReference type="InterPro" id="IPR016181">
    <property type="entry name" value="Acyl_CoA_acyltransferase"/>
</dbReference>
<gene>
    <name evidence="3" type="ORF">C0Q88_10340</name>
</gene>
<dbReference type="PANTHER" id="PTHR13947">
    <property type="entry name" value="GNAT FAMILY N-ACETYLTRANSFERASE"/>
    <property type="match status" value="1"/>
</dbReference>
<dbReference type="Gene3D" id="3.40.630.30">
    <property type="match status" value="1"/>
</dbReference>
<feature type="domain" description="N-acetyltransferase" evidence="2">
    <location>
        <begin position="13"/>
        <end position="171"/>
    </location>
</feature>
<reference evidence="3 4" key="1">
    <citation type="submission" date="2017-12" db="EMBL/GenBank/DDBJ databases">
        <title>Draft genome sequence of Ralstonia pickettii 52.</title>
        <authorList>
            <person name="Zheng B."/>
        </authorList>
    </citation>
    <scope>NUCLEOTIDE SEQUENCE [LARGE SCALE GENOMIC DNA]</scope>
    <source>
        <strain evidence="3 4">52</strain>
    </source>
</reference>
<organism evidence="3 4">
    <name type="scientific">Ralstonia pickettii</name>
    <name type="common">Burkholderia pickettii</name>
    <dbReference type="NCBI Taxonomy" id="329"/>
    <lineage>
        <taxon>Bacteria</taxon>
        <taxon>Pseudomonadati</taxon>
        <taxon>Pseudomonadota</taxon>
        <taxon>Betaproteobacteria</taxon>
        <taxon>Burkholderiales</taxon>
        <taxon>Burkholderiaceae</taxon>
        <taxon>Ralstonia</taxon>
    </lineage>
</organism>
<evidence type="ECO:0000313" key="4">
    <source>
        <dbReference type="Proteomes" id="UP000234456"/>
    </source>
</evidence>
<dbReference type="OrthoDB" id="9789603at2"/>
<dbReference type="Proteomes" id="UP000234456">
    <property type="component" value="Unassembled WGS sequence"/>
</dbReference>
<dbReference type="PROSITE" id="PS51186">
    <property type="entry name" value="GNAT"/>
    <property type="match status" value="1"/>
</dbReference>
<dbReference type="EMBL" id="PKQE01000002">
    <property type="protein sequence ID" value="PLC42366.1"/>
    <property type="molecule type" value="Genomic_DNA"/>
</dbReference>
<protein>
    <submittedName>
        <fullName evidence="3">GNAT family N-acetyltransferase</fullName>
    </submittedName>
</protein>
<dbReference type="InterPro" id="IPR000182">
    <property type="entry name" value="GNAT_dom"/>
</dbReference>
<evidence type="ECO:0000259" key="2">
    <source>
        <dbReference type="PROSITE" id="PS51186"/>
    </source>
</evidence>
<dbReference type="CDD" id="cd04301">
    <property type="entry name" value="NAT_SF"/>
    <property type="match status" value="1"/>
</dbReference>
<accession>A0A2N4TRN3</accession>
<keyword evidence="1 3" id="KW-0808">Transferase</keyword>
<dbReference type="InterPro" id="IPR050769">
    <property type="entry name" value="NAT_camello-type"/>
</dbReference>
<dbReference type="SUPFAM" id="SSF55729">
    <property type="entry name" value="Acyl-CoA N-acyltransferases (Nat)"/>
    <property type="match status" value="1"/>
</dbReference>
<dbReference type="RefSeq" id="WP_102065466.1">
    <property type="nucleotide sequence ID" value="NZ_PKQE01000002.1"/>
</dbReference>
<proteinExistence type="predicted"/>
<comment type="caution">
    <text evidence="3">The sequence shown here is derived from an EMBL/GenBank/DDBJ whole genome shotgun (WGS) entry which is preliminary data.</text>
</comment>
<dbReference type="GO" id="GO:0008080">
    <property type="term" value="F:N-acetyltransferase activity"/>
    <property type="evidence" value="ECO:0007669"/>
    <property type="project" value="InterPro"/>
</dbReference>